<dbReference type="AlphaFoldDB" id="A0A921ML10"/>
<dbReference type="RefSeq" id="WP_295368564.1">
    <property type="nucleotide sequence ID" value="NZ_DYUC01000030.1"/>
</dbReference>
<dbReference type="Gene3D" id="3.20.20.140">
    <property type="entry name" value="Metal-dependent hydrolases"/>
    <property type="match status" value="1"/>
</dbReference>
<dbReference type="GO" id="GO:0004534">
    <property type="term" value="F:5'-3' RNA exonuclease activity"/>
    <property type="evidence" value="ECO:0007669"/>
    <property type="project" value="TreeGrafter"/>
</dbReference>
<dbReference type="Pfam" id="PF02811">
    <property type="entry name" value="PHP"/>
    <property type="match status" value="1"/>
</dbReference>
<feature type="domain" description="Polymerase/histidinol phosphatase N-terminal" evidence="1">
    <location>
        <begin position="9"/>
        <end position="77"/>
    </location>
</feature>
<sequence>MSFIPTLTFDLHLHSCLSPCGSEDNTPANLAGMCALAGIEAAALTDHNTVGNCAAFCEAAARYGVIALPGMELTTAEEVHVVCVFGELDAARAFEAEVFRRLPPLDNDPRAFGPQVKMDSGDAVLGEERRMLSAATSIGIYEVPGLVAGLGGACWPAHIDRPSFSLISNLGLWDPELGFSFAEVSRACPPGFLDRPDLKGLPVFTASDAHYLDQIMDACQQVALPEKNPAALLNWLKRPDFNAFRPLSP</sequence>
<reference evidence="2" key="1">
    <citation type="journal article" date="2021" name="PeerJ">
        <title>Extensive microbial diversity within the chicken gut microbiome revealed by metagenomics and culture.</title>
        <authorList>
            <person name="Gilroy R."/>
            <person name="Ravi A."/>
            <person name="Getino M."/>
            <person name="Pursley I."/>
            <person name="Horton D.L."/>
            <person name="Alikhan N.F."/>
            <person name="Baker D."/>
            <person name="Gharbi K."/>
            <person name="Hall N."/>
            <person name="Watson M."/>
            <person name="Adriaenssens E.M."/>
            <person name="Foster-Nyarko E."/>
            <person name="Jarju S."/>
            <person name="Secka A."/>
            <person name="Antonio M."/>
            <person name="Oren A."/>
            <person name="Chaudhuri R.R."/>
            <person name="La Ragione R."/>
            <person name="Hildebrand F."/>
            <person name="Pallen M.J."/>
        </authorList>
    </citation>
    <scope>NUCLEOTIDE SEQUENCE</scope>
    <source>
        <strain evidence="2">CHK179-5677</strain>
    </source>
</reference>
<dbReference type="InterPro" id="IPR016195">
    <property type="entry name" value="Pol/histidinol_Pase-like"/>
</dbReference>
<dbReference type="GO" id="GO:0035312">
    <property type="term" value="F:5'-3' DNA exonuclease activity"/>
    <property type="evidence" value="ECO:0007669"/>
    <property type="project" value="TreeGrafter"/>
</dbReference>
<dbReference type="InterPro" id="IPR003141">
    <property type="entry name" value="Pol/His_phosphatase_N"/>
</dbReference>
<protein>
    <submittedName>
        <fullName evidence="2">PHP domain-containing protein</fullName>
    </submittedName>
</protein>
<evidence type="ECO:0000259" key="1">
    <source>
        <dbReference type="SMART" id="SM00481"/>
    </source>
</evidence>
<comment type="caution">
    <text evidence="2">The sequence shown here is derived from an EMBL/GenBank/DDBJ whole genome shotgun (WGS) entry which is preliminary data.</text>
</comment>
<gene>
    <name evidence="2" type="ORF">K8V01_03955</name>
</gene>
<dbReference type="PANTHER" id="PTHR42924">
    <property type="entry name" value="EXONUCLEASE"/>
    <property type="match status" value="1"/>
</dbReference>
<dbReference type="Proteomes" id="UP000760668">
    <property type="component" value="Unassembled WGS sequence"/>
</dbReference>
<reference evidence="2" key="2">
    <citation type="submission" date="2021-09" db="EMBL/GenBank/DDBJ databases">
        <authorList>
            <person name="Gilroy R."/>
        </authorList>
    </citation>
    <scope>NUCLEOTIDE SEQUENCE</scope>
    <source>
        <strain evidence="2">CHK179-5677</strain>
    </source>
</reference>
<evidence type="ECO:0000313" key="3">
    <source>
        <dbReference type="Proteomes" id="UP000760668"/>
    </source>
</evidence>
<dbReference type="EMBL" id="DYUC01000030">
    <property type="protein sequence ID" value="HJG86162.1"/>
    <property type="molecule type" value="Genomic_DNA"/>
</dbReference>
<dbReference type="PANTHER" id="PTHR42924:SF3">
    <property type="entry name" value="POLYMERASE_HISTIDINOL PHOSPHATASE N-TERMINAL DOMAIN-CONTAINING PROTEIN"/>
    <property type="match status" value="1"/>
</dbReference>
<dbReference type="CDD" id="cd07432">
    <property type="entry name" value="PHP_HisPPase"/>
    <property type="match status" value="1"/>
</dbReference>
<organism evidence="2 3">
    <name type="scientific">Pseudoflavonifractor capillosus</name>
    <dbReference type="NCBI Taxonomy" id="106588"/>
    <lineage>
        <taxon>Bacteria</taxon>
        <taxon>Bacillati</taxon>
        <taxon>Bacillota</taxon>
        <taxon>Clostridia</taxon>
        <taxon>Eubacteriales</taxon>
        <taxon>Oscillospiraceae</taxon>
        <taxon>Pseudoflavonifractor</taxon>
    </lineage>
</organism>
<dbReference type="SUPFAM" id="SSF89550">
    <property type="entry name" value="PHP domain-like"/>
    <property type="match status" value="1"/>
</dbReference>
<name>A0A921ML10_9FIRM</name>
<dbReference type="InterPro" id="IPR052018">
    <property type="entry name" value="PHP_domain"/>
</dbReference>
<accession>A0A921ML10</accession>
<dbReference type="InterPro" id="IPR004013">
    <property type="entry name" value="PHP_dom"/>
</dbReference>
<dbReference type="SMART" id="SM00481">
    <property type="entry name" value="POLIIIAc"/>
    <property type="match status" value="1"/>
</dbReference>
<evidence type="ECO:0000313" key="2">
    <source>
        <dbReference type="EMBL" id="HJG86162.1"/>
    </source>
</evidence>
<proteinExistence type="predicted"/>